<proteinExistence type="predicted"/>
<organism evidence="1 2">
    <name type="scientific">Pseudomyxococcus hansupus</name>
    <dbReference type="NCBI Taxonomy" id="1297742"/>
    <lineage>
        <taxon>Bacteria</taxon>
        <taxon>Pseudomonadati</taxon>
        <taxon>Myxococcota</taxon>
        <taxon>Myxococcia</taxon>
        <taxon>Myxococcales</taxon>
        <taxon>Cystobacterineae</taxon>
        <taxon>Myxococcaceae</taxon>
        <taxon>Pseudomyxococcus</taxon>
    </lineage>
</organism>
<dbReference type="Proteomes" id="UP000009026">
    <property type="component" value="Chromosome"/>
</dbReference>
<keyword evidence="2" id="KW-1185">Reference proteome</keyword>
<sequence>MSIQELPEEIASYTRMLAETASDKIPSQHLGGLCLKLSHQYRALGISLLLREANIDMFFHWLIQSALARQYFLERCQTEGNFASPHRGASAVGPFFDAVTAAQWKLARKIATLASDTHLQGEEYEDDFAYARFLYLFTNFEALDTTGLNDALNQFEEALEGGMSVRLDLCRALLNKDQNAFDASFDGLLVDHELQMKKQQKSILARDATFEPNRQVMVEGLALLQIAGRIGLQTQPEYRFCPGLVRRVDHAPYKPLAFPLIPLEE</sequence>
<dbReference type="EMBL" id="CP012109">
    <property type="protein sequence ID" value="AKQ65575.1"/>
    <property type="molecule type" value="Genomic_DNA"/>
</dbReference>
<dbReference type="STRING" id="1297742.A176_002487"/>
<dbReference type="OrthoDB" id="5384442at2"/>
<dbReference type="KEGG" id="mym:A176_002487"/>
<evidence type="ECO:0000313" key="2">
    <source>
        <dbReference type="Proteomes" id="UP000009026"/>
    </source>
</evidence>
<protein>
    <submittedName>
        <fullName evidence="1">Uncharacterized protein</fullName>
    </submittedName>
</protein>
<accession>A0A0H4WW66</accession>
<gene>
    <name evidence="1" type="ORF">A176_002487</name>
</gene>
<dbReference type="AlphaFoldDB" id="A0A0H4WW66"/>
<reference evidence="1 2" key="1">
    <citation type="journal article" date="2016" name="PLoS ONE">
        <title>Complete Genome Sequence and Comparative Genomics of a Novel Myxobacterium Myxococcus hansupus.</title>
        <authorList>
            <person name="Sharma G."/>
            <person name="Narwani T."/>
            <person name="Subramanian S."/>
        </authorList>
    </citation>
    <scope>NUCLEOTIDE SEQUENCE [LARGE SCALE GENOMIC DNA]</scope>
    <source>
        <strain evidence="2">mixupus</strain>
    </source>
</reference>
<evidence type="ECO:0000313" key="1">
    <source>
        <dbReference type="EMBL" id="AKQ65575.1"/>
    </source>
</evidence>
<dbReference type="PATRIC" id="fig|1297742.4.peg.2513"/>
<name>A0A0H4WW66_9BACT</name>
<dbReference type="RefSeq" id="WP_002638701.1">
    <property type="nucleotide sequence ID" value="NZ_CP012109.1"/>
</dbReference>